<dbReference type="Gene3D" id="3.30.428.10">
    <property type="entry name" value="HIT-like"/>
    <property type="match status" value="1"/>
</dbReference>
<dbReference type="AlphaFoldDB" id="A0AAE3AKQ2"/>
<dbReference type="EMBL" id="JAJEPU010000001">
    <property type="protein sequence ID" value="MCC2163416.1"/>
    <property type="molecule type" value="Genomic_DNA"/>
</dbReference>
<dbReference type="Pfam" id="PF01230">
    <property type="entry name" value="HIT"/>
    <property type="match status" value="1"/>
</dbReference>
<feature type="domain" description="HIT" evidence="2">
    <location>
        <begin position="5"/>
        <end position="110"/>
    </location>
</feature>
<name>A0AAE3AKQ2_9FIRM</name>
<dbReference type="Proteomes" id="UP001198962">
    <property type="component" value="Unassembled WGS sequence"/>
</dbReference>
<proteinExistence type="predicted"/>
<dbReference type="SUPFAM" id="SSF54197">
    <property type="entry name" value="HIT-like"/>
    <property type="match status" value="1"/>
</dbReference>
<evidence type="ECO:0000256" key="1">
    <source>
        <dbReference type="PROSITE-ProRule" id="PRU00464"/>
    </source>
</evidence>
<dbReference type="InterPro" id="IPR011146">
    <property type="entry name" value="HIT-like"/>
</dbReference>
<reference evidence="3" key="1">
    <citation type="submission" date="2021-10" db="EMBL/GenBank/DDBJ databases">
        <title>Anaerobic single-cell dispensing facilitates the cultivation of human gut bacteria.</title>
        <authorList>
            <person name="Afrizal A."/>
        </authorList>
    </citation>
    <scope>NUCLEOTIDE SEQUENCE</scope>
    <source>
        <strain evidence="3">CLA-AA-H274</strain>
    </source>
</reference>
<evidence type="ECO:0000313" key="3">
    <source>
        <dbReference type="EMBL" id="MCC2163416.1"/>
    </source>
</evidence>
<dbReference type="PROSITE" id="PS51084">
    <property type="entry name" value="HIT_2"/>
    <property type="match status" value="1"/>
</dbReference>
<keyword evidence="4" id="KW-1185">Reference proteome</keyword>
<gene>
    <name evidence="3" type="ORF">LKD32_00725</name>
</gene>
<dbReference type="RefSeq" id="WP_177978499.1">
    <property type="nucleotide sequence ID" value="NZ_JAJEPU010000001.1"/>
</dbReference>
<feature type="short sequence motif" description="Histidine triad motif" evidence="1">
    <location>
        <begin position="95"/>
        <end position="99"/>
    </location>
</feature>
<dbReference type="GO" id="GO:0003824">
    <property type="term" value="F:catalytic activity"/>
    <property type="evidence" value="ECO:0007669"/>
    <property type="project" value="InterPro"/>
</dbReference>
<evidence type="ECO:0000259" key="2">
    <source>
        <dbReference type="PROSITE" id="PS51084"/>
    </source>
</evidence>
<comment type="caution">
    <text evidence="3">The sequence shown here is derived from an EMBL/GenBank/DDBJ whole genome shotgun (WGS) entry which is preliminary data.</text>
</comment>
<dbReference type="InterPro" id="IPR036265">
    <property type="entry name" value="HIT-like_sf"/>
</dbReference>
<protein>
    <submittedName>
        <fullName evidence="3">HIT family protein</fullName>
    </submittedName>
</protein>
<organism evidence="3 4">
    <name type="scientific">Brotaphodocola catenula</name>
    <dbReference type="NCBI Taxonomy" id="2885361"/>
    <lineage>
        <taxon>Bacteria</taxon>
        <taxon>Bacillati</taxon>
        <taxon>Bacillota</taxon>
        <taxon>Clostridia</taxon>
        <taxon>Lachnospirales</taxon>
        <taxon>Lachnospiraceae</taxon>
        <taxon>Brotaphodocola</taxon>
    </lineage>
</organism>
<sequence>MKDVNCAYCMQGELVAKFAYPVCKMDTGFLYVFKEQSHPGRLILAHDKHISEMIELTDEERNAFFADVAKASRAIHKVFHPEKVNYGAYGDTGCHLHMHLVPKYKDQYEWGGTFEMNPGKVTLTDAEYEEIAEKIRQAL</sequence>
<accession>A0AAE3AKQ2</accession>
<evidence type="ECO:0000313" key="4">
    <source>
        <dbReference type="Proteomes" id="UP001198962"/>
    </source>
</evidence>